<organism evidence="1">
    <name type="scientific">Pseudomonas tritici</name>
    <dbReference type="NCBI Taxonomy" id="2745518"/>
    <lineage>
        <taxon>Bacteria</taxon>
        <taxon>Pseudomonadati</taxon>
        <taxon>Pseudomonadota</taxon>
        <taxon>Gammaproteobacteria</taxon>
        <taxon>Pseudomonadales</taxon>
        <taxon>Pseudomonadaceae</taxon>
        <taxon>Pseudomonas</taxon>
    </lineage>
</organism>
<gene>
    <name evidence="2" type="ORF">HU722_0025205</name>
    <name evidence="1" type="ORF">HU722_11630</name>
</gene>
<keyword evidence="3" id="KW-1185">Reference proteome</keyword>
<sequence>MAIFLVLPTDQSDPILRALKDNQSLGTVDFTDLPKNGFVVNFSGTTQELSNLLGITDGSSASGVVVAISSYYGRAPTTLWEWIKSRWNS</sequence>
<protein>
    <submittedName>
        <fullName evidence="1">Uncharacterized protein</fullName>
    </submittedName>
</protein>
<name>A0A8H9YRB5_9PSED</name>
<dbReference type="KEGG" id="ptrt:HU722_0025205"/>
<dbReference type="EMBL" id="CP077084">
    <property type="protein sequence ID" value="QXH83234.1"/>
    <property type="molecule type" value="Genomic_DNA"/>
</dbReference>
<proteinExistence type="predicted"/>
<dbReference type="Proteomes" id="UP000615613">
    <property type="component" value="Chromosome"/>
</dbReference>
<evidence type="ECO:0000313" key="1">
    <source>
        <dbReference type="EMBL" id="MBC3292170.1"/>
    </source>
</evidence>
<dbReference type="AlphaFoldDB" id="A0A8H9YRB5"/>
<evidence type="ECO:0000313" key="3">
    <source>
        <dbReference type="Proteomes" id="UP000615613"/>
    </source>
</evidence>
<reference evidence="1" key="1">
    <citation type="journal article" date="2020" name="Microorganisms">
        <title>Reliable Identification of Environmental Pseudomonas Isolates Using the rpoD Gene.</title>
        <authorList>
            <consortium name="The Broad Institute Genome Sequencing Platform"/>
            <person name="Girard L."/>
            <person name="Lood C."/>
            <person name="Rokni-Zadeh H."/>
            <person name="van Noort V."/>
            <person name="Lavigne R."/>
            <person name="De Mot R."/>
        </authorList>
    </citation>
    <scope>NUCLEOTIDE SEQUENCE [LARGE SCALE GENOMIC DNA]</scope>
    <source>
        <strain evidence="1">SWRI145</strain>
    </source>
</reference>
<dbReference type="RefSeq" id="WP_105162872.1">
    <property type="nucleotide sequence ID" value="NZ_CP077084.1"/>
</dbReference>
<reference evidence="2" key="2">
    <citation type="submission" date="2021-06" db="EMBL/GenBank/DDBJ databases">
        <title>Updating the genus Pseudomonas: Description of 43 new species and partition of the Pseudomonas putida group.</title>
        <authorList>
            <person name="Girard L."/>
            <person name="Lood C."/>
            <person name="Vandamme P."/>
            <person name="Rokni-Zadeh H."/>
            <person name="van Noort V."/>
            <person name="Hofte M."/>
            <person name="Lavigne R."/>
            <person name="De Mot R."/>
        </authorList>
    </citation>
    <scope>NUCLEOTIDE SEQUENCE</scope>
    <source>
        <strain evidence="2">SWRI145</strain>
    </source>
</reference>
<dbReference type="EMBL" id="JABWQF010000006">
    <property type="protein sequence ID" value="MBC3292170.1"/>
    <property type="molecule type" value="Genomic_DNA"/>
</dbReference>
<accession>A0A8H9YRB5</accession>
<evidence type="ECO:0000313" key="2">
    <source>
        <dbReference type="EMBL" id="QXH83234.1"/>
    </source>
</evidence>